<dbReference type="Proteomes" id="UP000189670">
    <property type="component" value="Unassembled WGS sequence"/>
</dbReference>
<reference evidence="4" key="1">
    <citation type="submission" date="2012-11" db="EMBL/GenBank/DDBJ databases">
        <authorList>
            <person name="Lucero-Rivera Y.E."/>
            <person name="Tovar-Ramirez D."/>
        </authorList>
    </citation>
    <scope>NUCLEOTIDE SEQUENCE [LARGE SCALE GENOMIC DNA]</scope>
    <source>
        <strain evidence="4">Araruama</strain>
    </source>
</reference>
<feature type="non-terminal residue" evidence="3">
    <location>
        <position position="195"/>
    </location>
</feature>
<protein>
    <submittedName>
        <fullName evidence="3">Uncharacterized protein</fullName>
    </submittedName>
</protein>
<name>A0A1V1NR59_9BACT</name>
<evidence type="ECO:0000313" key="4">
    <source>
        <dbReference type="Proteomes" id="UP000189670"/>
    </source>
</evidence>
<evidence type="ECO:0000256" key="2">
    <source>
        <dbReference type="SAM" id="Phobius"/>
    </source>
</evidence>
<keyword evidence="2" id="KW-1133">Transmembrane helix</keyword>
<dbReference type="AlphaFoldDB" id="A0A1V1NR59"/>
<organism evidence="3 4">
    <name type="scientific">Candidatus Magnetoglobus multicellularis str. Araruama</name>
    <dbReference type="NCBI Taxonomy" id="890399"/>
    <lineage>
        <taxon>Bacteria</taxon>
        <taxon>Pseudomonadati</taxon>
        <taxon>Thermodesulfobacteriota</taxon>
        <taxon>Desulfobacteria</taxon>
        <taxon>Desulfobacterales</taxon>
        <taxon>Desulfobacteraceae</taxon>
        <taxon>Candidatus Magnetoglobus</taxon>
    </lineage>
</organism>
<evidence type="ECO:0000313" key="3">
    <source>
        <dbReference type="EMBL" id="ETR65054.1"/>
    </source>
</evidence>
<proteinExistence type="predicted"/>
<keyword evidence="2" id="KW-0812">Transmembrane</keyword>
<feature type="coiled-coil region" evidence="1">
    <location>
        <begin position="89"/>
        <end position="139"/>
    </location>
</feature>
<keyword evidence="2" id="KW-0472">Membrane</keyword>
<accession>A0A1V1NR59</accession>
<comment type="caution">
    <text evidence="3">The sequence shown here is derived from an EMBL/GenBank/DDBJ whole genome shotgun (WGS) entry which is preliminary data.</text>
</comment>
<evidence type="ECO:0000256" key="1">
    <source>
        <dbReference type="SAM" id="Coils"/>
    </source>
</evidence>
<keyword evidence="1" id="KW-0175">Coiled coil</keyword>
<feature type="transmembrane region" description="Helical" evidence="2">
    <location>
        <begin position="140"/>
        <end position="166"/>
    </location>
</feature>
<sequence length="195" mass="22368">MNYRHNLSIAKQKLLNFLHSDSNSEVLLIENPCECPAHDDMSYQREHSTNKKSKDYLPKRLEYIESIIAKKVDELLDECAIEMNQWIAINKYQGNLNKKQLELEGIEKSSQENLIKSSLVNINKKCAREINDLKALNQDILYLESICSSAWLIIFCVCISIMSYLLPAGAEKLLSDSIETAWTNTPVIVMILLFI</sequence>
<dbReference type="EMBL" id="ATBP01003262">
    <property type="protein sequence ID" value="ETR65054.1"/>
    <property type="molecule type" value="Genomic_DNA"/>
</dbReference>
<gene>
    <name evidence="3" type="ORF">OMM_14883</name>
</gene>